<dbReference type="EMBL" id="BK016146">
    <property type="protein sequence ID" value="DAF98397.1"/>
    <property type="molecule type" value="Genomic_DNA"/>
</dbReference>
<proteinExistence type="predicted"/>
<evidence type="ECO:0000313" key="1">
    <source>
        <dbReference type="EMBL" id="DAF98397.1"/>
    </source>
</evidence>
<protein>
    <submittedName>
        <fullName evidence="1">Peptidase</fullName>
    </submittedName>
</protein>
<organism evidence="1">
    <name type="scientific">Siphoviridae sp. ctnNB1</name>
    <dbReference type="NCBI Taxonomy" id="2825660"/>
    <lineage>
        <taxon>Viruses</taxon>
        <taxon>Duplodnaviria</taxon>
        <taxon>Heunggongvirae</taxon>
        <taxon>Uroviricota</taxon>
        <taxon>Caudoviricetes</taxon>
    </lineage>
</organism>
<reference evidence="1" key="1">
    <citation type="journal article" date="2021" name="Proc. Natl. Acad. Sci. U.S.A.">
        <title>A Catalog of Tens of Thousands of Viruses from Human Metagenomes Reveals Hidden Associations with Chronic Diseases.</title>
        <authorList>
            <person name="Tisza M.J."/>
            <person name="Buck C.B."/>
        </authorList>
    </citation>
    <scope>NUCLEOTIDE SEQUENCE</scope>
    <source>
        <strain evidence="1">CtnNB1</strain>
    </source>
</reference>
<accession>A0A8S5UV94</accession>
<sequence length="106" mass="12251">MKVKILGTEYKIKHVKADEAKVGDADGYHEPYSKEIVLVDIPKSPEMVDNIEEYKKKVLRHEITHAFLHESGLASNAEWARNEEIVDWIALQFPKLLDVFQETECI</sequence>
<name>A0A8S5UV94_9CAUD</name>